<reference evidence="1 2" key="1">
    <citation type="journal article" date="2021" name="Elife">
        <title>Chloroplast acquisition without the gene transfer in kleptoplastic sea slugs, Plakobranchus ocellatus.</title>
        <authorList>
            <person name="Maeda T."/>
            <person name="Takahashi S."/>
            <person name="Yoshida T."/>
            <person name="Shimamura S."/>
            <person name="Takaki Y."/>
            <person name="Nagai Y."/>
            <person name="Toyoda A."/>
            <person name="Suzuki Y."/>
            <person name="Arimoto A."/>
            <person name="Ishii H."/>
            <person name="Satoh N."/>
            <person name="Nishiyama T."/>
            <person name="Hasebe M."/>
            <person name="Maruyama T."/>
            <person name="Minagawa J."/>
            <person name="Obokata J."/>
            <person name="Shigenobu S."/>
        </authorList>
    </citation>
    <scope>NUCLEOTIDE SEQUENCE [LARGE SCALE GENOMIC DNA]</scope>
</reference>
<dbReference type="EMBL" id="BMAT01012739">
    <property type="protein sequence ID" value="GFR98430.1"/>
    <property type="molecule type" value="Genomic_DNA"/>
</dbReference>
<evidence type="ECO:0000313" key="2">
    <source>
        <dbReference type="Proteomes" id="UP000762676"/>
    </source>
</evidence>
<gene>
    <name evidence="1" type="ORF">ElyMa_006349900</name>
</gene>
<proteinExistence type="predicted"/>
<name>A0AAV4HPC8_9GAST</name>
<keyword evidence="2" id="KW-1185">Reference proteome</keyword>
<dbReference type="AlphaFoldDB" id="A0AAV4HPC8"/>
<dbReference type="Proteomes" id="UP000762676">
    <property type="component" value="Unassembled WGS sequence"/>
</dbReference>
<comment type="caution">
    <text evidence="1">The sequence shown here is derived from an EMBL/GenBank/DDBJ whole genome shotgun (WGS) entry which is preliminary data.</text>
</comment>
<evidence type="ECO:0000313" key="1">
    <source>
        <dbReference type="EMBL" id="GFR98430.1"/>
    </source>
</evidence>
<accession>A0AAV4HPC8</accession>
<protein>
    <submittedName>
        <fullName evidence="1">Uncharacterized protein</fullName>
    </submittedName>
</protein>
<sequence length="94" mass="10593">MPPCFVPYRSPLPPTSLFDQPSHGLHFMLRHETTVYLQRLPGRTARRRDCGIPHTRTVASTSTGASILLISNPDRRALLVRLEQTEQRESAGLD</sequence>
<organism evidence="1 2">
    <name type="scientific">Elysia marginata</name>
    <dbReference type="NCBI Taxonomy" id="1093978"/>
    <lineage>
        <taxon>Eukaryota</taxon>
        <taxon>Metazoa</taxon>
        <taxon>Spiralia</taxon>
        <taxon>Lophotrochozoa</taxon>
        <taxon>Mollusca</taxon>
        <taxon>Gastropoda</taxon>
        <taxon>Heterobranchia</taxon>
        <taxon>Euthyneura</taxon>
        <taxon>Panpulmonata</taxon>
        <taxon>Sacoglossa</taxon>
        <taxon>Placobranchoidea</taxon>
        <taxon>Plakobranchidae</taxon>
        <taxon>Elysia</taxon>
    </lineage>
</organism>